<feature type="domain" description="Prepilin type IV endopeptidase peptidase" evidence="12">
    <location>
        <begin position="130"/>
        <end position="235"/>
    </location>
</feature>
<evidence type="ECO:0000313" key="14">
    <source>
        <dbReference type="EMBL" id="MBR7888598.1"/>
    </source>
</evidence>
<reference evidence="15" key="2">
    <citation type="submission" date="2023-07" db="EMBL/GenBank/DDBJ databases">
        <title>Marinomonas vulgaris A79, complete genome.</title>
        <authorList>
            <person name="Ying J.-J."/>
        </authorList>
    </citation>
    <scope>NUCLEOTIDE SEQUENCE [LARGE SCALE GENOMIC DNA]</scope>
    <source>
        <strain evidence="15">A79</strain>
    </source>
</reference>
<dbReference type="InterPro" id="IPR000045">
    <property type="entry name" value="Prepilin_IV_endopep_pep"/>
</dbReference>
<feature type="transmembrane region" description="Helical" evidence="10">
    <location>
        <begin position="154"/>
        <end position="186"/>
    </location>
</feature>
<dbReference type="PANTHER" id="PTHR30487">
    <property type="entry name" value="TYPE 4 PREPILIN-LIKE PROTEINS LEADER PEPTIDE-PROCESSING ENZYME"/>
    <property type="match status" value="1"/>
</dbReference>
<dbReference type="EC" id="2.1.1.-" evidence="9"/>
<evidence type="ECO:0000256" key="1">
    <source>
        <dbReference type="ARBA" id="ARBA00004429"/>
    </source>
</evidence>
<feature type="transmembrane region" description="Helical" evidence="10">
    <location>
        <begin position="206"/>
        <end position="232"/>
    </location>
</feature>
<dbReference type="EC" id="3.4.23.43" evidence="9"/>
<evidence type="ECO:0000256" key="2">
    <source>
        <dbReference type="ARBA" id="ARBA00005801"/>
    </source>
</evidence>
<name>A0ABS5HA99_9GAMM</name>
<evidence type="ECO:0000256" key="5">
    <source>
        <dbReference type="ARBA" id="ARBA00022692"/>
    </source>
</evidence>
<dbReference type="InterPro" id="IPR050882">
    <property type="entry name" value="Prepilin_peptidase/N-MTase"/>
</dbReference>
<evidence type="ECO:0000256" key="4">
    <source>
        <dbReference type="ARBA" id="ARBA00022519"/>
    </source>
</evidence>
<keyword evidence="9" id="KW-0645">Protease</keyword>
<keyword evidence="6 10" id="KW-1133">Transmembrane helix</keyword>
<dbReference type="RefSeq" id="WP_211535940.1">
    <property type="nucleotide sequence ID" value="NZ_JAGSSV010000005.1"/>
</dbReference>
<dbReference type="Pfam" id="PF06750">
    <property type="entry name" value="A24_N_bact"/>
    <property type="match status" value="1"/>
</dbReference>
<evidence type="ECO:0000313" key="15">
    <source>
        <dbReference type="Proteomes" id="UP000679722"/>
    </source>
</evidence>
<keyword evidence="9" id="KW-0489">Methyltransferase</keyword>
<keyword evidence="7 10" id="KW-0472">Membrane</keyword>
<evidence type="ECO:0000256" key="3">
    <source>
        <dbReference type="ARBA" id="ARBA00022475"/>
    </source>
</evidence>
<comment type="caution">
    <text evidence="14">The sequence shown here is derived from an EMBL/GenBank/DDBJ whole genome shotgun (WGS) entry which is preliminary data.</text>
</comment>
<dbReference type="InterPro" id="IPR014032">
    <property type="entry name" value="Peptidase_A24A_bac"/>
</dbReference>
<evidence type="ECO:0000259" key="13">
    <source>
        <dbReference type="Pfam" id="PF06750"/>
    </source>
</evidence>
<dbReference type="PANTHER" id="PTHR30487:SF0">
    <property type="entry name" value="PREPILIN LEADER PEPTIDASE_N-METHYLTRANSFERASE-RELATED"/>
    <property type="match status" value="1"/>
</dbReference>
<evidence type="ECO:0000256" key="6">
    <source>
        <dbReference type="ARBA" id="ARBA00022989"/>
    </source>
</evidence>
<comment type="catalytic activity">
    <reaction evidence="9">
        <text>Typically cleaves a -Gly-|-Phe- bond to release an N-terminal, basic peptide of 5-8 residues from type IV prepilin, and then N-methylates the new N-terminal amino group, the methyl donor being S-adenosyl-L-methionine.</text>
        <dbReference type="EC" id="3.4.23.43"/>
    </reaction>
</comment>
<keyword evidence="9" id="KW-0378">Hydrolase</keyword>
<feature type="chain" id="PRO_5045914054" description="Prepilin leader peptidase/N-methyltransferase" evidence="11">
    <location>
        <begin position="23"/>
        <end position="273"/>
    </location>
</feature>
<sequence length="273" mass="30278">MLPLLVYFVTYCLCLASIGSYAAAFTVRWPVKCHHNWQKEAHQLLNIPFKKTSERPKLGHRSCCPHCGQTLKWKDLIPIISFIRLKGHCRHCNQAISLRYPVIESLHIVSCLPLLWLSNDWLTLALYTCIMSSLITSAFIDIEHHLIPDQCITVLVSCGLLLGIISNTLLSSVVGMIVGFYLIIVVRWCYTVVRKQEGIGLGDAKLIAALGAWLGVSALPSLLLCASVGGILYTVVFRRTGSDLIAFGPLLIISAILVFYSSLWKNTLLLLSA</sequence>
<comment type="similarity">
    <text evidence="2 8">Belongs to the peptidase A24 family.</text>
</comment>
<dbReference type="Gene3D" id="1.20.120.1220">
    <property type="match status" value="1"/>
</dbReference>
<accession>A0ABS5HA99</accession>
<reference evidence="14 15" key="1">
    <citation type="submission" date="2021-04" db="EMBL/GenBank/DDBJ databases">
        <authorList>
            <person name="Sun C."/>
        </authorList>
    </citation>
    <scope>NUCLEOTIDE SEQUENCE [LARGE SCALE GENOMIC DNA]</scope>
    <source>
        <strain evidence="14 15">A79</strain>
    </source>
</reference>
<evidence type="ECO:0000259" key="12">
    <source>
        <dbReference type="Pfam" id="PF01478"/>
    </source>
</evidence>
<feature type="domain" description="Prepilin peptidase A24 N-terminal" evidence="13">
    <location>
        <begin position="17"/>
        <end position="116"/>
    </location>
</feature>
<evidence type="ECO:0000256" key="8">
    <source>
        <dbReference type="RuleBase" id="RU003793"/>
    </source>
</evidence>
<protein>
    <recommendedName>
        <fullName evidence="9">Prepilin leader peptidase/N-methyltransferase</fullName>
        <ecNumber evidence="9">2.1.1.-</ecNumber>
        <ecNumber evidence="9">3.4.23.43</ecNumber>
    </recommendedName>
</protein>
<keyword evidence="9" id="KW-0511">Multifunctional enzyme</keyword>
<keyword evidence="5 9" id="KW-0812">Transmembrane</keyword>
<dbReference type="EMBL" id="JAGSSV010000005">
    <property type="protein sequence ID" value="MBR7888598.1"/>
    <property type="molecule type" value="Genomic_DNA"/>
</dbReference>
<dbReference type="Pfam" id="PF01478">
    <property type="entry name" value="Peptidase_A24"/>
    <property type="match status" value="1"/>
</dbReference>
<dbReference type="Proteomes" id="UP000679722">
    <property type="component" value="Unassembled WGS sequence"/>
</dbReference>
<feature type="transmembrane region" description="Helical" evidence="10">
    <location>
        <begin position="244"/>
        <end position="263"/>
    </location>
</feature>
<evidence type="ECO:0000256" key="7">
    <source>
        <dbReference type="ARBA" id="ARBA00023136"/>
    </source>
</evidence>
<evidence type="ECO:0000256" key="11">
    <source>
        <dbReference type="SAM" id="SignalP"/>
    </source>
</evidence>
<comment type="function">
    <text evidence="9">Plays an essential role in type IV pili and type II pseudopili formation by proteolytically removing the leader sequence from substrate proteins and subsequently monomethylating the alpha-amino group of the newly exposed N-terminal phenylalanine.</text>
</comment>
<dbReference type="InterPro" id="IPR010627">
    <property type="entry name" value="Prepilin_pept_A24_N"/>
</dbReference>
<gene>
    <name evidence="14" type="ORF">J9B83_06540</name>
</gene>
<keyword evidence="11" id="KW-0732">Signal</keyword>
<keyword evidence="3" id="KW-1003">Cell membrane</keyword>
<evidence type="ECO:0000256" key="10">
    <source>
        <dbReference type="SAM" id="Phobius"/>
    </source>
</evidence>
<keyword evidence="4" id="KW-0997">Cell inner membrane</keyword>
<feature type="transmembrane region" description="Helical" evidence="10">
    <location>
        <begin position="121"/>
        <end position="142"/>
    </location>
</feature>
<dbReference type="PRINTS" id="PR00864">
    <property type="entry name" value="PREPILNPTASE"/>
</dbReference>
<comment type="subcellular location">
    <subcellularLocation>
        <location evidence="1">Cell inner membrane</location>
        <topology evidence="1">Multi-pass membrane protein</topology>
    </subcellularLocation>
    <subcellularLocation>
        <location evidence="9">Cell membrane</location>
        <topology evidence="9">Multi-pass membrane protein</topology>
    </subcellularLocation>
</comment>
<proteinExistence type="inferred from homology"/>
<keyword evidence="15" id="KW-1185">Reference proteome</keyword>
<organism evidence="14 15">
    <name type="scientific">Marinomonas vulgaris</name>
    <dbReference type="NCBI Taxonomy" id="2823372"/>
    <lineage>
        <taxon>Bacteria</taxon>
        <taxon>Pseudomonadati</taxon>
        <taxon>Pseudomonadota</taxon>
        <taxon>Gammaproteobacteria</taxon>
        <taxon>Oceanospirillales</taxon>
        <taxon>Oceanospirillaceae</taxon>
        <taxon>Marinomonas</taxon>
    </lineage>
</organism>
<keyword evidence="9" id="KW-0808">Transferase</keyword>
<feature type="signal peptide" evidence="11">
    <location>
        <begin position="1"/>
        <end position="22"/>
    </location>
</feature>
<evidence type="ECO:0000256" key="9">
    <source>
        <dbReference type="RuleBase" id="RU003794"/>
    </source>
</evidence>